<dbReference type="AlphaFoldDB" id="A5BM84"/>
<dbReference type="CDD" id="cd00167">
    <property type="entry name" value="SANT"/>
    <property type="match status" value="2"/>
</dbReference>
<dbReference type="GO" id="GO:0005634">
    <property type="term" value="C:nucleus"/>
    <property type="evidence" value="ECO:0007669"/>
    <property type="project" value="UniProtKB-SubCell"/>
</dbReference>
<feature type="domain" description="HTH myb-type" evidence="7">
    <location>
        <begin position="9"/>
        <end position="61"/>
    </location>
</feature>
<dbReference type="PROSITE" id="PS51294">
    <property type="entry name" value="HTH_MYB"/>
    <property type="match status" value="2"/>
</dbReference>
<keyword evidence="4" id="KW-0539">Nucleus</keyword>
<reference evidence="8" key="1">
    <citation type="journal article" date="2007" name="PLoS ONE">
        <title>The first genome sequence of an elite grapevine cultivar (Pinot noir Vitis vinifera L.): coping with a highly heterozygous genome.</title>
        <authorList>
            <person name="Velasco R."/>
            <person name="Zharkikh A."/>
            <person name="Troggio M."/>
            <person name="Cartwright D.A."/>
            <person name="Cestaro A."/>
            <person name="Pruss D."/>
            <person name="Pindo M."/>
            <person name="FitzGerald L.M."/>
            <person name="Vezzulli S."/>
            <person name="Reid J."/>
            <person name="Malacarne G."/>
            <person name="Iliev D."/>
            <person name="Coppola G."/>
            <person name="Wardell B."/>
            <person name="Micheletti D."/>
            <person name="Macalma T."/>
            <person name="Facci M."/>
            <person name="Mitchell J.T."/>
            <person name="Perazzolli M."/>
            <person name="Eldredge G."/>
            <person name="Gatto P."/>
            <person name="Oyzerski R."/>
            <person name="Moretto M."/>
            <person name="Gutin N."/>
            <person name="Stefanini M."/>
            <person name="Chen Y."/>
            <person name="Segala C."/>
            <person name="Davenport C."/>
            <person name="Dematte L."/>
            <person name="Mraz A."/>
            <person name="Battilana J."/>
            <person name="Stormo K."/>
            <person name="Costa F."/>
            <person name="Tao Q."/>
            <person name="Si-Ammour A."/>
            <person name="Harkins T."/>
            <person name="Lackey A."/>
            <person name="Perbost C."/>
            <person name="Taillon B."/>
            <person name="Stella A."/>
            <person name="Solovyev V."/>
            <person name="Fawcett J.A."/>
            <person name="Sterck L."/>
            <person name="Vandepoele K."/>
            <person name="Grando S.M."/>
            <person name="Toppo S."/>
            <person name="Moser C."/>
            <person name="Lanchbury J."/>
            <person name="Bogden R."/>
            <person name="Skolnick M."/>
            <person name="Sgaramella V."/>
            <person name="Bhatnagar S.K."/>
            <person name="Fontana P."/>
            <person name="Gutin A."/>
            <person name="Van de Peer Y."/>
            <person name="Salamini F."/>
            <person name="Viola R."/>
        </authorList>
    </citation>
    <scope>NUCLEOTIDE SEQUENCE</scope>
</reference>
<evidence type="ECO:0000256" key="4">
    <source>
        <dbReference type="ARBA" id="ARBA00023242"/>
    </source>
</evidence>
<accession>A5BM84</accession>
<dbReference type="ExpressionAtlas" id="A5BM84">
    <property type="expression patterns" value="baseline and differential"/>
</dbReference>
<dbReference type="FunFam" id="1.10.10.60:FF:000495">
    <property type="entry name" value="Transcription factor MYB14"/>
    <property type="match status" value="1"/>
</dbReference>
<dbReference type="SUPFAM" id="SSF46689">
    <property type="entry name" value="Homeodomain-like"/>
    <property type="match status" value="1"/>
</dbReference>
<dbReference type="GO" id="GO:0003677">
    <property type="term" value="F:DNA binding"/>
    <property type="evidence" value="ECO:0007669"/>
    <property type="project" value="UniProtKB-KW"/>
</dbReference>
<gene>
    <name evidence="8" type="ORF">VITISV_019320</name>
</gene>
<feature type="domain" description="Myb-like" evidence="6">
    <location>
        <begin position="62"/>
        <end position="112"/>
    </location>
</feature>
<dbReference type="PROSITE" id="PS50090">
    <property type="entry name" value="MYB_LIKE"/>
    <property type="match status" value="2"/>
</dbReference>
<dbReference type="PANTHER" id="PTHR10641">
    <property type="entry name" value="MYB FAMILY TRANSCRIPTION FACTOR"/>
    <property type="match status" value="1"/>
</dbReference>
<evidence type="ECO:0000259" key="6">
    <source>
        <dbReference type="PROSITE" id="PS50090"/>
    </source>
</evidence>
<sequence>MVRTPCCDKSGLKKGTWTPEEDHKLVAYITRYGCWNWRRLPKYAGLMRCGKSCRLRWMNYLRPNIKRGNYSKEEEDTIIKLHASLGNRWSAIAAQLPGRTDNEIKNYWHTNLKKRLIKQKTASHEANFISNGLSQRETSQNRSVVHPIASQILESYPFSPQPSSSTETSSSTTDSSAAGGNSSNCASYDCSSLASMETVAELSGNFWTEPFFADNYYIPNDSMAPMVDPEILFHPPLSGELLYSDGAFLTKSAHHLIKPHIQFDKWFPWAIHEGTKQQVLGLDS</sequence>
<feature type="domain" description="Myb-like" evidence="6">
    <location>
        <begin position="9"/>
        <end position="61"/>
    </location>
</feature>
<dbReference type="InterPro" id="IPR001005">
    <property type="entry name" value="SANT/Myb"/>
</dbReference>
<evidence type="ECO:0000256" key="2">
    <source>
        <dbReference type="ARBA" id="ARBA00022737"/>
    </source>
</evidence>
<evidence type="ECO:0000256" key="5">
    <source>
        <dbReference type="SAM" id="MobiDB-lite"/>
    </source>
</evidence>
<feature type="domain" description="HTH myb-type" evidence="7">
    <location>
        <begin position="62"/>
        <end position="116"/>
    </location>
</feature>
<dbReference type="InterPro" id="IPR015495">
    <property type="entry name" value="Myb_TF_plants"/>
</dbReference>
<dbReference type="FunFam" id="1.10.10.60:FF:000001">
    <property type="entry name" value="MYB-related transcription factor"/>
    <property type="match status" value="1"/>
</dbReference>
<keyword evidence="2" id="KW-0677">Repeat</keyword>
<dbReference type="PANTHER" id="PTHR10641:SF1418">
    <property type="entry name" value="MYB-RELATED TRANSCRIPTION FACTOR"/>
    <property type="match status" value="1"/>
</dbReference>
<dbReference type="InterPro" id="IPR009057">
    <property type="entry name" value="Homeodomain-like_sf"/>
</dbReference>
<organism evidence="8">
    <name type="scientific">Vitis vinifera</name>
    <name type="common">Grape</name>
    <dbReference type="NCBI Taxonomy" id="29760"/>
    <lineage>
        <taxon>Eukaryota</taxon>
        <taxon>Viridiplantae</taxon>
        <taxon>Streptophyta</taxon>
        <taxon>Embryophyta</taxon>
        <taxon>Tracheophyta</taxon>
        <taxon>Spermatophyta</taxon>
        <taxon>Magnoliopsida</taxon>
        <taxon>eudicotyledons</taxon>
        <taxon>Gunneridae</taxon>
        <taxon>Pentapetalae</taxon>
        <taxon>rosids</taxon>
        <taxon>Vitales</taxon>
        <taxon>Vitaceae</taxon>
        <taxon>Viteae</taxon>
        <taxon>Vitis</taxon>
    </lineage>
</organism>
<proteinExistence type="predicted"/>
<evidence type="ECO:0000256" key="1">
    <source>
        <dbReference type="ARBA" id="ARBA00004123"/>
    </source>
</evidence>
<name>A5BM84_VITVI</name>
<dbReference type="InterPro" id="IPR017930">
    <property type="entry name" value="Myb_dom"/>
</dbReference>
<keyword evidence="3" id="KW-0238">DNA-binding</keyword>
<protein>
    <recommendedName>
        <fullName evidence="9">Myb-related protein Myb4</fullName>
    </recommendedName>
</protein>
<dbReference type="EMBL" id="AM464358">
    <property type="protein sequence ID" value="CAN72480.1"/>
    <property type="molecule type" value="Genomic_DNA"/>
</dbReference>
<evidence type="ECO:0008006" key="9">
    <source>
        <dbReference type="Google" id="ProtNLM"/>
    </source>
</evidence>
<feature type="compositionally biased region" description="Low complexity" evidence="5">
    <location>
        <begin position="163"/>
        <end position="183"/>
    </location>
</feature>
<evidence type="ECO:0000259" key="7">
    <source>
        <dbReference type="PROSITE" id="PS51294"/>
    </source>
</evidence>
<dbReference type="Gene3D" id="1.10.10.60">
    <property type="entry name" value="Homeodomain-like"/>
    <property type="match status" value="2"/>
</dbReference>
<evidence type="ECO:0000256" key="3">
    <source>
        <dbReference type="ARBA" id="ARBA00023125"/>
    </source>
</evidence>
<dbReference type="SMART" id="SM00717">
    <property type="entry name" value="SANT"/>
    <property type="match status" value="2"/>
</dbReference>
<comment type="subcellular location">
    <subcellularLocation>
        <location evidence="1">Nucleus</location>
    </subcellularLocation>
</comment>
<feature type="region of interest" description="Disordered" evidence="5">
    <location>
        <begin position="155"/>
        <end position="183"/>
    </location>
</feature>
<evidence type="ECO:0000313" key="8">
    <source>
        <dbReference type="EMBL" id="CAN72480.1"/>
    </source>
</evidence>
<dbReference type="Pfam" id="PF00249">
    <property type="entry name" value="Myb_DNA-binding"/>
    <property type="match status" value="2"/>
</dbReference>